<evidence type="ECO:0000313" key="2">
    <source>
        <dbReference type="EMBL" id="SPQ25893.1"/>
    </source>
</evidence>
<dbReference type="PANTHER" id="PTHR35006:SF3">
    <property type="entry name" value="GLYOXALASE FAMILY PROTEIN (AFU_ORTHOLOGUE AFUA_3G06020)"/>
    <property type="match status" value="1"/>
</dbReference>
<name>A0A3S4D8R2_9PEZI</name>
<dbReference type="InterPro" id="IPR029068">
    <property type="entry name" value="Glyas_Bleomycin-R_OHBP_Dase"/>
</dbReference>
<dbReference type="PANTHER" id="PTHR35006">
    <property type="entry name" value="GLYOXALASE FAMILY PROTEIN (AFU_ORTHOLOGUE AFUA_5G14830)"/>
    <property type="match status" value="1"/>
</dbReference>
<evidence type="ECO:0000313" key="3">
    <source>
        <dbReference type="Proteomes" id="UP000289323"/>
    </source>
</evidence>
<sequence>MLPFLEVEHLPSSSSFYSAIIQPLGLRYLSTEDRHFPSITYGDPSRSAPVFQIRQVVSSRDRPLRTSRIVLSAPSPAAADDAYEFALRANPDVSRDAHPRHFSDGFAAASGASARRTATSGGETRVLITDFDGNLMEIVYQPPADYPSNYRGSTVRYTRSTTDEASRILDWNYDVAFSSRPSPAGPGSASGASPRTVSRRPYSRYSEDGDEPKPGLRRSVTAGSSVYEPATSARENSNGLSAGAVVGTLLGVAAGAALGGAFTYNVFKSEKSRAPREEADMSSFARRSTFPSKYDGYSGRKTRYVDVEREVEKVWYQSDYPAPSDYRRPPPEYIARYSIVDAPRSRDADDRYDDARGRQPFSRSRASSARPRSESASYREPYGGGEAEHRSYASSRSSRHPPIVQRSYTYDSPDRDTYVSARSRRSSSTVRAPPPPPAADPFAPLPHVSSHSRSASRVITTTTTTTTIKGGGSPRVYSREGSYISARNVPLPESRAPTYISARDVPLPPSRPSTYVSARHVPLPDSRVGSSHARWDDAVGDDVDDDADSIAPSDSISCVGSRRSGRSRY</sequence>
<dbReference type="EMBL" id="OUUZ01000015">
    <property type="protein sequence ID" value="SPQ25893.1"/>
    <property type="molecule type" value="Genomic_DNA"/>
</dbReference>
<feature type="compositionally biased region" description="Basic and acidic residues" evidence="1">
    <location>
        <begin position="205"/>
        <end position="214"/>
    </location>
</feature>
<dbReference type="Gene3D" id="3.10.180.10">
    <property type="entry name" value="2,3-Dihydroxybiphenyl 1,2-Dioxygenase, domain 1"/>
    <property type="match status" value="1"/>
</dbReference>
<gene>
    <name evidence="2" type="ORF">TT172_LOCUS8312</name>
</gene>
<evidence type="ECO:0000256" key="1">
    <source>
        <dbReference type="SAM" id="MobiDB-lite"/>
    </source>
</evidence>
<feature type="region of interest" description="Disordered" evidence="1">
    <location>
        <begin position="180"/>
        <end position="238"/>
    </location>
</feature>
<feature type="region of interest" description="Disordered" evidence="1">
    <location>
        <begin position="522"/>
        <end position="569"/>
    </location>
</feature>
<feature type="compositionally biased region" description="Low complexity" evidence="1">
    <location>
        <begin position="362"/>
        <end position="381"/>
    </location>
</feature>
<reference evidence="2 3" key="1">
    <citation type="submission" date="2018-04" db="EMBL/GenBank/DDBJ databases">
        <authorList>
            <person name="Huttner S."/>
            <person name="Dainat J."/>
        </authorList>
    </citation>
    <scope>NUCLEOTIDE SEQUENCE [LARGE SCALE GENOMIC DNA]</scope>
</reference>
<accession>A0A3S4D8R2</accession>
<proteinExistence type="predicted"/>
<organism evidence="2 3">
    <name type="scientific">Thermothielavioides terrestris</name>
    <dbReference type="NCBI Taxonomy" id="2587410"/>
    <lineage>
        <taxon>Eukaryota</taxon>
        <taxon>Fungi</taxon>
        <taxon>Dikarya</taxon>
        <taxon>Ascomycota</taxon>
        <taxon>Pezizomycotina</taxon>
        <taxon>Sordariomycetes</taxon>
        <taxon>Sordariomycetidae</taxon>
        <taxon>Sordariales</taxon>
        <taxon>Chaetomiaceae</taxon>
        <taxon>Thermothielavioides</taxon>
    </lineage>
</organism>
<feature type="compositionally biased region" description="Low complexity" evidence="1">
    <location>
        <begin position="549"/>
        <end position="562"/>
    </location>
</feature>
<feature type="compositionally biased region" description="Acidic residues" evidence="1">
    <location>
        <begin position="538"/>
        <end position="548"/>
    </location>
</feature>
<dbReference type="Proteomes" id="UP000289323">
    <property type="component" value="Unassembled WGS sequence"/>
</dbReference>
<feature type="compositionally biased region" description="Low complexity" evidence="1">
    <location>
        <begin position="180"/>
        <end position="195"/>
    </location>
</feature>
<dbReference type="AlphaFoldDB" id="A0A3S4D8R2"/>
<protein>
    <submittedName>
        <fullName evidence="2">Ce25f253-51b4-478f-899b-f205eb95544d</fullName>
    </submittedName>
</protein>
<feature type="region of interest" description="Disordered" evidence="1">
    <location>
        <begin position="337"/>
        <end position="458"/>
    </location>
</feature>
<feature type="compositionally biased region" description="Low complexity" evidence="1">
    <location>
        <begin position="440"/>
        <end position="458"/>
    </location>
</feature>
<feature type="compositionally biased region" description="Basic and acidic residues" evidence="1">
    <location>
        <begin position="343"/>
        <end position="357"/>
    </location>
</feature>